<evidence type="ECO:0000313" key="1">
    <source>
        <dbReference type="EMBL" id="PKI35520.1"/>
    </source>
</evidence>
<organism evidence="1 2">
    <name type="scientific">Punica granatum</name>
    <name type="common">Pomegranate</name>
    <dbReference type="NCBI Taxonomy" id="22663"/>
    <lineage>
        <taxon>Eukaryota</taxon>
        <taxon>Viridiplantae</taxon>
        <taxon>Streptophyta</taxon>
        <taxon>Embryophyta</taxon>
        <taxon>Tracheophyta</taxon>
        <taxon>Spermatophyta</taxon>
        <taxon>Magnoliopsida</taxon>
        <taxon>eudicotyledons</taxon>
        <taxon>Gunneridae</taxon>
        <taxon>Pentapetalae</taxon>
        <taxon>rosids</taxon>
        <taxon>malvids</taxon>
        <taxon>Myrtales</taxon>
        <taxon>Lythraceae</taxon>
        <taxon>Punica</taxon>
    </lineage>
</organism>
<reference evidence="1 2" key="1">
    <citation type="submission" date="2017-11" db="EMBL/GenBank/DDBJ databases">
        <title>De-novo sequencing of pomegranate (Punica granatum L.) genome.</title>
        <authorList>
            <person name="Akparov Z."/>
            <person name="Amiraslanov A."/>
            <person name="Hajiyeva S."/>
            <person name="Abbasov M."/>
            <person name="Kaur K."/>
            <person name="Hamwieh A."/>
            <person name="Solovyev V."/>
            <person name="Salamov A."/>
            <person name="Braich B."/>
            <person name="Kosarev P."/>
            <person name="Mahmoud A."/>
            <person name="Hajiyev E."/>
            <person name="Babayeva S."/>
            <person name="Izzatullayeva V."/>
            <person name="Mammadov A."/>
            <person name="Mammadov A."/>
            <person name="Sharifova S."/>
            <person name="Ojaghi J."/>
            <person name="Eynullazada K."/>
            <person name="Bayramov B."/>
            <person name="Abdulazimova A."/>
            <person name="Shahmuradov I."/>
        </authorList>
    </citation>
    <scope>NUCLEOTIDE SEQUENCE [LARGE SCALE GENOMIC DNA]</scope>
    <source>
        <strain evidence="2">cv. AG2017</strain>
        <tissue evidence="1">Leaf</tissue>
    </source>
</reference>
<dbReference type="AlphaFoldDB" id="A0A2I0HVH9"/>
<dbReference type="Proteomes" id="UP000233551">
    <property type="component" value="Unassembled WGS sequence"/>
</dbReference>
<comment type="caution">
    <text evidence="1">The sequence shown here is derived from an EMBL/GenBank/DDBJ whole genome shotgun (WGS) entry which is preliminary data.</text>
</comment>
<gene>
    <name evidence="1" type="ORF">CRG98_043974</name>
</gene>
<dbReference type="EMBL" id="PGOL01005256">
    <property type="protein sequence ID" value="PKI35520.1"/>
    <property type="molecule type" value="Genomic_DNA"/>
</dbReference>
<sequence length="87" mass="9780">MTDLYEHRSTLGAFLFIVTEATLMERMHAHEVDCREVKVHDDPLDFAALARGIVAMAAEDARSFGGGARKSEEHPRIGWRKIGWGKI</sequence>
<evidence type="ECO:0000313" key="2">
    <source>
        <dbReference type="Proteomes" id="UP000233551"/>
    </source>
</evidence>
<keyword evidence="2" id="KW-1185">Reference proteome</keyword>
<name>A0A2I0HVH9_PUNGR</name>
<proteinExistence type="predicted"/>
<protein>
    <submittedName>
        <fullName evidence="1">Uncharacterized protein</fullName>
    </submittedName>
</protein>
<accession>A0A2I0HVH9</accession>